<comment type="subcellular location">
    <subcellularLocation>
        <location evidence="1">Membrane</location>
        <topology evidence="1">Single-pass membrane protein</topology>
    </subcellularLocation>
</comment>
<keyword evidence="12" id="KW-0067">ATP-binding</keyword>
<dbReference type="Proteomes" id="UP001189624">
    <property type="component" value="Chromosome 4"/>
</dbReference>
<evidence type="ECO:0000256" key="13">
    <source>
        <dbReference type="ARBA" id="ARBA00022989"/>
    </source>
</evidence>
<dbReference type="InterPro" id="IPR001611">
    <property type="entry name" value="Leu-rich_rpt"/>
</dbReference>
<dbReference type="PROSITE" id="PS50011">
    <property type="entry name" value="PROTEIN_KINASE_DOM"/>
    <property type="match status" value="1"/>
</dbReference>
<accession>A0AA86SNE9</accession>
<feature type="transmembrane region" description="Helical" evidence="20">
    <location>
        <begin position="316"/>
        <end position="338"/>
    </location>
</feature>
<evidence type="ECO:0000256" key="9">
    <source>
        <dbReference type="ARBA" id="ARBA00022737"/>
    </source>
</evidence>
<keyword evidence="6" id="KW-0808">Transferase</keyword>
<dbReference type="Pfam" id="PF08263">
    <property type="entry name" value="LRRNT_2"/>
    <property type="match status" value="1"/>
</dbReference>
<feature type="region of interest" description="Disordered" evidence="19">
    <location>
        <begin position="342"/>
        <end position="385"/>
    </location>
</feature>
<dbReference type="EMBL" id="OY731401">
    <property type="protein sequence ID" value="CAJ1951638.1"/>
    <property type="molecule type" value="Genomic_DNA"/>
</dbReference>
<dbReference type="FunFam" id="3.80.10.10:FF:000041">
    <property type="entry name" value="LRR receptor-like serine/threonine-protein kinase ERECTA"/>
    <property type="match status" value="1"/>
</dbReference>
<keyword evidence="4" id="KW-0597">Phosphoprotein</keyword>
<dbReference type="FunFam" id="3.30.200.20:FF:000307">
    <property type="entry name" value="pollen receptor-like kinase 1"/>
    <property type="match status" value="1"/>
</dbReference>
<dbReference type="PANTHER" id="PTHR48007:SF75">
    <property type="entry name" value="LRR RECEPTOR-LIKE KINASE"/>
    <property type="match status" value="1"/>
</dbReference>
<comment type="catalytic activity">
    <reaction evidence="18">
        <text>L-seryl-[protein] + ATP = O-phospho-L-seryl-[protein] + ADP + H(+)</text>
        <dbReference type="Rhea" id="RHEA:17989"/>
        <dbReference type="Rhea" id="RHEA-COMP:9863"/>
        <dbReference type="Rhea" id="RHEA-COMP:11604"/>
        <dbReference type="ChEBI" id="CHEBI:15378"/>
        <dbReference type="ChEBI" id="CHEBI:29999"/>
        <dbReference type="ChEBI" id="CHEBI:30616"/>
        <dbReference type="ChEBI" id="CHEBI:83421"/>
        <dbReference type="ChEBI" id="CHEBI:456216"/>
        <dbReference type="EC" id="2.7.11.1"/>
    </reaction>
</comment>
<keyword evidence="24" id="KW-1185">Reference proteome</keyword>
<dbReference type="InterPro" id="IPR000719">
    <property type="entry name" value="Prot_kinase_dom"/>
</dbReference>
<evidence type="ECO:0000256" key="20">
    <source>
        <dbReference type="SAM" id="Phobius"/>
    </source>
</evidence>
<dbReference type="Gene3D" id="3.80.10.10">
    <property type="entry name" value="Ribonuclease Inhibitor"/>
    <property type="match status" value="2"/>
</dbReference>
<dbReference type="EC" id="2.7.11.1" evidence="3"/>
<dbReference type="InterPro" id="IPR013210">
    <property type="entry name" value="LRR_N_plant-typ"/>
</dbReference>
<comment type="similarity">
    <text evidence="2">Belongs to the protein kinase superfamily. Ser/Thr protein kinase family.</text>
</comment>
<sequence>MMPRKLTNYYWRLVSLSLCLSIFDLNVIESCASSTSNSGLPQQFEQFETRDRPFWRACTPHPSLCVCQPCPFTMALPTSLTPFSFLLSSSLLAHLLLRIVTASETELLLQFKDSIENNHALSSWNQSIPSCSGEKSNWPYVQCYKGHIWGLTLENMNLKGVVDVQTLKELPYLRTFSLKNNDFDTSWPNINNLLGLKTLYLSDNKFNGDIPAQAFQDMKWLKKIHLSNNQFTGSIPTSLTSTPRLVELRLEGNNFTGSIPNFQHAFKSFSVANNQLEGEIPNNLRNMPASAFSGNEELCGAPLGACSTKKKSPMRIIVVVVLVIVALVVIGAVALFILRKRREQEPTESTENPSSTSQKKAKSREASDEGSHRSRASSHGSKRDMKLSFVRDDTEHFDLHELLRASAEILGSGCYSSSYKAALPNGSVLVVKRFKQMNNVGKEEFHEHMRRIGRLNHPNLLPLIAYYYRKEEKLLVTNFMHNGSLAVRLHGNQSLEQPCLDWGSRLKIVKGVAKGLEYLYVEMPSLIAPHGHLKSANVLLNESLEPILTDYGLVPVINQDLAPDIIVMYKSPEYLQHGRITKKTDVWCLGILILEILTGNLPTNFIQGKGSEWSLVNWVHSIVPEDWSKEVFDKNMYVAKNSEGEMIKLLKIALTCCEGDVDKRWDLKEAVNRIYEVKERDYDEEDNSRSPSDASEVDIKKAHSSESYWRRYPAPNCIFPKPRGLEPNNEVQTNLQQHFPTEFMHQIP</sequence>
<comment type="catalytic activity">
    <reaction evidence="17">
        <text>L-threonyl-[protein] + ATP = O-phospho-L-threonyl-[protein] + ADP + H(+)</text>
        <dbReference type="Rhea" id="RHEA:46608"/>
        <dbReference type="Rhea" id="RHEA-COMP:11060"/>
        <dbReference type="Rhea" id="RHEA-COMP:11605"/>
        <dbReference type="ChEBI" id="CHEBI:15378"/>
        <dbReference type="ChEBI" id="CHEBI:30013"/>
        <dbReference type="ChEBI" id="CHEBI:30616"/>
        <dbReference type="ChEBI" id="CHEBI:61977"/>
        <dbReference type="ChEBI" id="CHEBI:456216"/>
        <dbReference type="EC" id="2.7.11.1"/>
    </reaction>
</comment>
<keyword evidence="10" id="KW-0547">Nucleotide-binding</keyword>
<feature type="compositionally biased region" description="Basic and acidic residues" evidence="19">
    <location>
        <begin position="363"/>
        <end position="372"/>
    </location>
</feature>
<proteinExistence type="inferred from homology"/>
<evidence type="ECO:0000256" key="14">
    <source>
        <dbReference type="ARBA" id="ARBA00023136"/>
    </source>
</evidence>
<evidence type="ECO:0000256" key="8">
    <source>
        <dbReference type="ARBA" id="ARBA00022729"/>
    </source>
</evidence>
<evidence type="ECO:0000256" key="17">
    <source>
        <dbReference type="ARBA" id="ARBA00047899"/>
    </source>
</evidence>
<dbReference type="InterPro" id="IPR032675">
    <property type="entry name" value="LRR_dom_sf"/>
</dbReference>
<dbReference type="GO" id="GO:0016020">
    <property type="term" value="C:membrane"/>
    <property type="evidence" value="ECO:0007669"/>
    <property type="project" value="UniProtKB-SubCell"/>
</dbReference>
<feature type="signal peptide" evidence="21">
    <location>
        <begin position="1"/>
        <end position="32"/>
    </location>
</feature>
<dbReference type="InterPro" id="IPR046959">
    <property type="entry name" value="PRK1-6/SRF4-like"/>
</dbReference>
<evidence type="ECO:0000256" key="19">
    <source>
        <dbReference type="SAM" id="MobiDB-lite"/>
    </source>
</evidence>
<evidence type="ECO:0000256" key="6">
    <source>
        <dbReference type="ARBA" id="ARBA00022679"/>
    </source>
</evidence>
<evidence type="ECO:0000259" key="22">
    <source>
        <dbReference type="PROSITE" id="PS50011"/>
    </source>
</evidence>
<dbReference type="FunFam" id="1.10.510.10:FF:000480">
    <property type="entry name" value="Pollen receptor-like kinase 1"/>
    <property type="match status" value="1"/>
</dbReference>
<evidence type="ECO:0000256" key="15">
    <source>
        <dbReference type="ARBA" id="ARBA00023170"/>
    </source>
</evidence>
<evidence type="ECO:0000256" key="18">
    <source>
        <dbReference type="ARBA" id="ARBA00048679"/>
    </source>
</evidence>
<keyword evidence="8 21" id="KW-0732">Signal</keyword>
<protein>
    <recommendedName>
        <fullName evidence="3">non-specific serine/threonine protein kinase</fullName>
        <ecNumber evidence="3">2.7.11.1</ecNumber>
    </recommendedName>
</protein>
<dbReference type="InterPro" id="IPR011009">
    <property type="entry name" value="Kinase-like_dom_sf"/>
</dbReference>
<organism evidence="23 24">
    <name type="scientific">Sphenostylis stenocarpa</name>
    <dbReference type="NCBI Taxonomy" id="92480"/>
    <lineage>
        <taxon>Eukaryota</taxon>
        <taxon>Viridiplantae</taxon>
        <taxon>Streptophyta</taxon>
        <taxon>Embryophyta</taxon>
        <taxon>Tracheophyta</taxon>
        <taxon>Spermatophyta</taxon>
        <taxon>Magnoliopsida</taxon>
        <taxon>eudicotyledons</taxon>
        <taxon>Gunneridae</taxon>
        <taxon>Pentapetalae</taxon>
        <taxon>rosids</taxon>
        <taxon>fabids</taxon>
        <taxon>Fabales</taxon>
        <taxon>Fabaceae</taxon>
        <taxon>Papilionoideae</taxon>
        <taxon>50 kb inversion clade</taxon>
        <taxon>NPAAA clade</taxon>
        <taxon>indigoferoid/millettioid clade</taxon>
        <taxon>Phaseoleae</taxon>
        <taxon>Sphenostylis</taxon>
    </lineage>
</organism>
<keyword evidence="9" id="KW-0677">Repeat</keyword>
<feature type="domain" description="Protein kinase" evidence="22">
    <location>
        <begin position="404"/>
        <end position="676"/>
    </location>
</feature>
<evidence type="ECO:0000256" key="4">
    <source>
        <dbReference type="ARBA" id="ARBA00022553"/>
    </source>
</evidence>
<evidence type="ECO:0000256" key="11">
    <source>
        <dbReference type="ARBA" id="ARBA00022777"/>
    </source>
</evidence>
<evidence type="ECO:0000313" key="23">
    <source>
        <dbReference type="EMBL" id="CAJ1951638.1"/>
    </source>
</evidence>
<evidence type="ECO:0000256" key="16">
    <source>
        <dbReference type="ARBA" id="ARBA00023180"/>
    </source>
</evidence>
<evidence type="ECO:0000256" key="2">
    <source>
        <dbReference type="ARBA" id="ARBA00008684"/>
    </source>
</evidence>
<dbReference type="Gene3D" id="3.30.200.20">
    <property type="entry name" value="Phosphorylase Kinase, domain 1"/>
    <property type="match status" value="1"/>
</dbReference>
<keyword evidence="16" id="KW-0325">Glycoprotein</keyword>
<name>A0AA86SNE9_9FABA</name>
<feature type="compositionally biased region" description="Low complexity" evidence="19">
    <location>
        <begin position="347"/>
        <end position="358"/>
    </location>
</feature>
<dbReference type="PANTHER" id="PTHR48007">
    <property type="entry name" value="LEUCINE-RICH REPEAT RECEPTOR-LIKE PROTEIN KINASE PXC1"/>
    <property type="match status" value="1"/>
</dbReference>
<reference evidence="23" key="1">
    <citation type="submission" date="2023-10" db="EMBL/GenBank/DDBJ databases">
        <authorList>
            <person name="Domelevo Entfellner J.-B."/>
        </authorList>
    </citation>
    <scope>NUCLEOTIDE SEQUENCE</scope>
</reference>
<keyword evidence="14 20" id="KW-0472">Membrane</keyword>
<dbReference type="Pfam" id="PF13855">
    <property type="entry name" value="LRR_8"/>
    <property type="match status" value="1"/>
</dbReference>
<evidence type="ECO:0000313" key="24">
    <source>
        <dbReference type="Proteomes" id="UP001189624"/>
    </source>
</evidence>
<evidence type="ECO:0000256" key="7">
    <source>
        <dbReference type="ARBA" id="ARBA00022692"/>
    </source>
</evidence>
<dbReference type="GO" id="GO:0004674">
    <property type="term" value="F:protein serine/threonine kinase activity"/>
    <property type="evidence" value="ECO:0007669"/>
    <property type="project" value="UniProtKB-EC"/>
</dbReference>
<dbReference type="AlphaFoldDB" id="A0AA86SNE9"/>
<evidence type="ECO:0000256" key="10">
    <source>
        <dbReference type="ARBA" id="ARBA00022741"/>
    </source>
</evidence>
<keyword evidence="13 20" id="KW-1133">Transmembrane helix</keyword>
<keyword evidence="5" id="KW-0433">Leucine-rich repeat</keyword>
<keyword evidence="15" id="KW-0675">Receptor</keyword>
<dbReference type="Pfam" id="PF00069">
    <property type="entry name" value="Pkinase"/>
    <property type="match status" value="1"/>
</dbReference>
<evidence type="ECO:0000256" key="1">
    <source>
        <dbReference type="ARBA" id="ARBA00004167"/>
    </source>
</evidence>
<evidence type="ECO:0000256" key="12">
    <source>
        <dbReference type="ARBA" id="ARBA00022840"/>
    </source>
</evidence>
<evidence type="ECO:0000256" key="5">
    <source>
        <dbReference type="ARBA" id="ARBA00022614"/>
    </source>
</evidence>
<dbReference type="Gene3D" id="1.10.510.10">
    <property type="entry name" value="Transferase(Phosphotransferase) domain 1"/>
    <property type="match status" value="1"/>
</dbReference>
<evidence type="ECO:0000256" key="21">
    <source>
        <dbReference type="SAM" id="SignalP"/>
    </source>
</evidence>
<feature type="chain" id="PRO_5041642069" description="non-specific serine/threonine protein kinase" evidence="21">
    <location>
        <begin position="33"/>
        <end position="748"/>
    </location>
</feature>
<evidence type="ECO:0000256" key="3">
    <source>
        <dbReference type="ARBA" id="ARBA00012513"/>
    </source>
</evidence>
<dbReference type="Gramene" id="rna-AYBTSS11_LOCUS14880">
    <property type="protein sequence ID" value="CAJ1951638.1"/>
    <property type="gene ID" value="gene-AYBTSS11_LOCUS14880"/>
</dbReference>
<gene>
    <name evidence="23" type="ORF">AYBTSS11_LOCUS14880</name>
</gene>
<dbReference type="SUPFAM" id="SSF52058">
    <property type="entry name" value="L domain-like"/>
    <property type="match status" value="1"/>
</dbReference>
<dbReference type="SUPFAM" id="SSF56112">
    <property type="entry name" value="Protein kinase-like (PK-like)"/>
    <property type="match status" value="1"/>
</dbReference>
<dbReference type="GO" id="GO:0005524">
    <property type="term" value="F:ATP binding"/>
    <property type="evidence" value="ECO:0007669"/>
    <property type="project" value="UniProtKB-KW"/>
</dbReference>
<keyword evidence="7 20" id="KW-0812">Transmembrane</keyword>
<keyword evidence="11" id="KW-0418">Kinase</keyword>